<reference evidence="2 3" key="1">
    <citation type="submission" date="2016-01" db="EMBL/GenBank/DDBJ databases">
        <title>The new phylogeny of the genus Mycobacterium.</title>
        <authorList>
            <person name="Tarcisio F."/>
            <person name="Conor M."/>
            <person name="Antonella G."/>
            <person name="Elisabetta G."/>
            <person name="Giulia F.S."/>
            <person name="Sara T."/>
            <person name="Anna F."/>
            <person name="Clotilde B."/>
            <person name="Roberto B."/>
            <person name="Veronica D.S."/>
            <person name="Fabio R."/>
            <person name="Monica P."/>
            <person name="Olivier J."/>
            <person name="Enrico T."/>
            <person name="Nicola S."/>
        </authorList>
    </citation>
    <scope>NUCLEOTIDE SEQUENCE [LARGE SCALE GENOMIC DNA]</scope>
    <source>
        <strain evidence="2 3">DSM 45541</strain>
    </source>
</reference>
<feature type="region of interest" description="Disordered" evidence="1">
    <location>
        <begin position="1"/>
        <end position="102"/>
    </location>
</feature>
<organism evidence="2 3">
    <name type="scientific">Mycolicibacterium iranicum</name>
    <name type="common">Mycobacterium iranicum</name>
    <dbReference type="NCBI Taxonomy" id="912594"/>
    <lineage>
        <taxon>Bacteria</taxon>
        <taxon>Bacillati</taxon>
        <taxon>Actinomycetota</taxon>
        <taxon>Actinomycetes</taxon>
        <taxon>Mycobacteriales</taxon>
        <taxon>Mycobacteriaceae</taxon>
        <taxon>Mycolicibacterium</taxon>
    </lineage>
</organism>
<feature type="compositionally biased region" description="Basic and acidic residues" evidence="1">
    <location>
        <begin position="58"/>
        <end position="72"/>
    </location>
</feature>
<comment type="caution">
    <text evidence="2">The sequence shown here is derived from an EMBL/GenBank/DDBJ whole genome shotgun (WGS) entry which is preliminary data.</text>
</comment>
<evidence type="ECO:0000313" key="2">
    <source>
        <dbReference type="EMBL" id="ORV91092.1"/>
    </source>
</evidence>
<evidence type="ECO:0000313" key="3">
    <source>
        <dbReference type="Proteomes" id="UP000193622"/>
    </source>
</evidence>
<dbReference type="Proteomes" id="UP000193622">
    <property type="component" value="Unassembled WGS sequence"/>
</dbReference>
<accession>A0A1X1WWV9</accession>
<evidence type="ECO:0008006" key="4">
    <source>
        <dbReference type="Google" id="ProtNLM"/>
    </source>
</evidence>
<name>A0A1X1WWV9_MYCIR</name>
<evidence type="ECO:0000256" key="1">
    <source>
        <dbReference type="SAM" id="MobiDB-lite"/>
    </source>
</evidence>
<sequence>MSTDDAGGTTTNDVGGADDMLSPMEATDSDEVHNADGDEVVDAPDDWTGADKFGMSAEEERQGETLDQRLAEEEPDVTVNEIDPHPAGGAPEDGDSLFPVVE</sequence>
<dbReference type="AlphaFoldDB" id="A0A1X1WWV9"/>
<dbReference type="EMBL" id="LQPC01000019">
    <property type="protein sequence ID" value="ORV91092.1"/>
    <property type="molecule type" value="Genomic_DNA"/>
</dbReference>
<protein>
    <recommendedName>
        <fullName evidence="4">PAS domain S-box/diguanylate cyclase (GGDEF) domain-containing protein</fullName>
    </recommendedName>
</protein>
<proteinExistence type="predicted"/>
<gene>
    <name evidence="2" type="ORF">AWC12_05720</name>
</gene>
<feature type="compositionally biased region" description="Polar residues" evidence="1">
    <location>
        <begin position="1"/>
        <end position="13"/>
    </location>
</feature>